<evidence type="ECO:0000313" key="6">
    <source>
        <dbReference type="Proteomes" id="UP000317494"/>
    </source>
</evidence>
<dbReference type="Proteomes" id="UP000317494">
    <property type="component" value="Unassembled WGS sequence"/>
</dbReference>
<dbReference type="InterPro" id="IPR036322">
    <property type="entry name" value="WD40_repeat_dom_sf"/>
</dbReference>
<dbReference type="PANTHER" id="PTHR47822">
    <property type="entry name" value="CARBOHYDRATE BINDING DOMAIN CONTAINING PROTEIN"/>
    <property type="match status" value="1"/>
</dbReference>
<evidence type="ECO:0000256" key="2">
    <source>
        <dbReference type="ARBA" id="ARBA00022737"/>
    </source>
</evidence>
<sequence length="801" mass="87501">MGIKYYKTLHREESWARDDSSWKGTWEVIGIVGSGIGDAAAPSLLNRRDNWYTGRGQWFNAPTIVHKHDKYRVQIPAEVLLKVVKADSLVFDSLEDVFNVSRDNSILMALYLQHIHRELSFLASRGRRFGALLLPPVVIQTLDTSIKVIDPLFQRALSRAVRSSDRYHFNRGIALPIIVDEIFSGLYRLGVRSGWEMIYMKPDILCLGSILGFLGAVLASREVFKAFTGTEVALYVVQAGAGNPVSCQMALDNLSGLMKSPMWDGRTERLKRYWDPEDIAKISKLGVVEGVVGIGTILAVTLNAVEDQNALSTIVTAKLKEQRIIADVAPFGVSLIVNPMSGKNVAKNLITGLYKALESVVLSIHDIRTRDGMPPLQSYSSSLSTKKFISSASLASVHSKAFIGGSRGSLGSLANLSSRYANSQEEGRAVAAKLEGAKSKDLLFTGAAASKEPTCTGVLRSYLTIKQPSEIFVTCFSPDDKYLIVGLGNSAIQVYSTQTNALERTMMPPNADSRICCTAISFRPDRPNSKTRNVLAATYADGRLIHWHYTSGQLLSSVTEPGNETLLAVTYKSDGSQYATAGSDAVVRIHDATTQKVTTRLELGTPNVSTGHINRVFSVKFHPTDVNMALSGGWDNTVQIWDLRTSVSVKSIFGVHLSGDGLDVTDDGQSIVTGSHRRADALQLWSWKDGAPRETIPWTLIDDAPCTKLYTAQFSHCRSSTPARGYADTNRFILAAGGGNVCEMRMFNALSKRCVGMAQNFGRSVYSCAVSHDERLVALGGADCALFVYEVDVMTPIDFAY</sequence>
<dbReference type="SMART" id="SM00320">
    <property type="entry name" value="WD40"/>
    <property type="match status" value="5"/>
</dbReference>
<dbReference type="PROSITE" id="PS50082">
    <property type="entry name" value="WD_REPEATS_2"/>
    <property type="match status" value="1"/>
</dbReference>
<dbReference type="PROSITE" id="PS00678">
    <property type="entry name" value="WD_REPEATS_1"/>
    <property type="match status" value="1"/>
</dbReference>
<name>A0A507C478_9FUNG</name>
<dbReference type="STRING" id="286115.A0A507C478"/>
<dbReference type="InterPro" id="IPR015421">
    <property type="entry name" value="PyrdxlP-dep_Trfase_major"/>
</dbReference>
<organism evidence="4 6">
    <name type="scientific">Synchytrium endobioticum</name>
    <dbReference type="NCBI Taxonomy" id="286115"/>
    <lineage>
        <taxon>Eukaryota</taxon>
        <taxon>Fungi</taxon>
        <taxon>Fungi incertae sedis</taxon>
        <taxon>Chytridiomycota</taxon>
        <taxon>Chytridiomycota incertae sedis</taxon>
        <taxon>Chytridiomycetes</taxon>
        <taxon>Synchytriales</taxon>
        <taxon>Synchytriaceae</taxon>
        <taxon>Synchytrium</taxon>
    </lineage>
</organism>
<proteinExistence type="predicted"/>
<dbReference type="EMBL" id="QEAM01000684">
    <property type="protein sequence ID" value="TPX36766.1"/>
    <property type="molecule type" value="Genomic_DNA"/>
</dbReference>
<evidence type="ECO:0000256" key="3">
    <source>
        <dbReference type="PROSITE-ProRule" id="PRU00221"/>
    </source>
</evidence>
<dbReference type="InterPro" id="IPR001680">
    <property type="entry name" value="WD40_rpt"/>
</dbReference>
<evidence type="ECO:0000256" key="1">
    <source>
        <dbReference type="ARBA" id="ARBA00022574"/>
    </source>
</evidence>
<dbReference type="Gene3D" id="3.90.1150.10">
    <property type="entry name" value="Aspartate Aminotransferase, domain 1"/>
    <property type="match status" value="1"/>
</dbReference>
<dbReference type="VEuPathDB" id="FungiDB:SeMB42_g07575"/>
<dbReference type="InterPro" id="IPR015424">
    <property type="entry name" value="PyrdxlP-dep_Trfase"/>
</dbReference>
<evidence type="ECO:0000313" key="5">
    <source>
        <dbReference type="EMBL" id="TPX36766.1"/>
    </source>
</evidence>
<dbReference type="OrthoDB" id="10251741at2759"/>
<dbReference type="PANTHER" id="PTHR47822:SF2">
    <property type="entry name" value="F-BOX AND WD-40 DOMAIN PROTEIN 7"/>
    <property type="match status" value="1"/>
</dbReference>
<dbReference type="Pfam" id="PF00400">
    <property type="entry name" value="WD40"/>
    <property type="match status" value="1"/>
</dbReference>
<dbReference type="SUPFAM" id="SSF53383">
    <property type="entry name" value="PLP-dependent transferases"/>
    <property type="match status" value="1"/>
</dbReference>
<keyword evidence="6" id="KW-1185">Reference proteome</keyword>
<accession>A0A507C478</accession>
<dbReference type="SUPFAM" id="SSF50978">
    <property type="entry name" value="WD40 repeat-like"/>
    <property type="match status" value="1"/>
</dbReference>
<comment type="caution">
    <text evidence="4">The sequence shown here is derived from an EMBL/GenBank/DDBJ whole genome shotgun (WGS) entry which is preliminary data.</text>
</comment>
<evidence type="ECO:0000313" key="4">
    <source>
        <dbReference type="EMBL" id="TPX32776.1"/>
    </source>
</evidence>
<reference evidence="6 7" key="1">
    <citation type="journal article" date="2019" name="Sci. Rep.">
        <title>Comparative genomics of chytrid fungi reveal insights into the obligate biotrophic and pathogenic lifestyle of Synchytrium endobioticum.</title>
        <authorList>
            <person name="van de Vossenberg B.T.L.H."/>
            <person name="Warris S."/>
            <person name="Nguyen H.D.T."/>
            <person name="van Gent-Pelzer M.P.E."/>
            <person name="Joly D.L."/>
            <person name="van de Geest H.C."/>
            <person name="Bonants P.J.M."/>
            <person name="Smith D.S."/>
            <person name="Levesque C.A."/>
            <person name="van der Lee T.A.J."/>
        </authorList>
    </citation>
    <scope>NUCLEOTIDE SEQUENCE [LARGE SCALE GENOMIC DNA]</scope>
    <source>
        <strain evidence="5 7">LEV6574</strain>
        <strain evidence="4 6">MB42</strain>
    </source>
</reference>
<dbReference type="InterPro" id="IPR019775">
    <property type="entry name" value="WD40_repeat_CS"/>
</dbReference>
<protein>
    <submittedName>
        <fullName evidence="4">Uncharacterized protein</fullName>
    </submittedName>
</protein>
<evidence type="ECO:0000313" key="7">
    <source>
        <dbReference type="Proteomes" id="UP000320475"/>
    </source>
</evidence>
<gene>
    <name evidence="5" type="ORF">SeLEV6574_g08015</name>
    <name evidence="4" type="ORF">SeMB42_g07575</name>
</gene>
<dbReference type="AlphaFoldDB" id="A0A507C478"/>
<dbReference type="Gene3D" id="2.130.10.10">
    <property type="entry name" value="YVTN repeat-like/Quinoprotein amine dehydrogenase"/>
    <property type="match status" value="2"/>
</dbReference>
<dbReference type="Proteomes" id="UP000320475">
    <property type="component" value="Unassembled WGS sequence"/>
</dbReference>
<keyword evidence="1 3" id="KW-0853">WD repeat</keyword>
<dbReference type="InterPro" id="IPR015422">
    <property type="entry name" value="PyrdxlP-dep_Trfase_small"/>
</dbReference>
<dbReference type="EMBL" id="QEAN01000559">
    <property type="protein sequence ID" value="TPX32776.1"/>
    <property type="molecule type" value="Genomic_DNA"/>
</dbReference>
<keyword evidence="2" id="KW-0677">Repeat</keyword>
<dbReference type="PROSITE" id="PS50294">
    <property type="entry name" value="WD_REPEATS_REGION"/>
    <property type="match status" value="1"/>
</dbReference>
<dbReference type="InterPro" id="IPR015943">
    <property type="entry name" value="WD40/YVTN_repeat-like_dom_sf"/>
</dbReference>
<dbReference type="Gene3D" id="3.40.640.10">
    <property type="entry name" value="Type I PLP-dependent aspartate aminotransferase-like (Major domain)"/>
    <property type="match status" value="1"/>
</dbReference>
<feature type="repeat" description="WD" evidence="3">
    <location>
        <begin position="609"/>
        <end position="651"/>
    </location>
</feature>